<evidence type="ECO:0000313" key="4">
    <source>
        <dbReference type="Proteomes" id="UP000466442"/>
    </source>
</evidence>
<dbReference type="Proteomes" id="UP000466442">
    <property type="component" value="Linkage Group LG5"/>
</dbReference>
<dbReference type="Pfam" id="PF24798">
    <property type="entry name" value="Ig-CFAP74_4th"/>
    <property type="match status" value="1"/>
</dbReference>
<protein>
    <recommendedName>
        <fullName evidence="2">CFAP74 fourth Ig-like domain-containing protein</fullName>
    </recommendedName>
</protein>
<keyword evidence="4" id="KW-1185">Reference proteome</keyword>
<dbReference type="InterPro" id="IPR056310">
    <property type="entry name" value="Ig-CFAP74_4th"/>
</dbReference>
<dbReference type="EMBL" id="WIXP02000005">
    <property type="protein sequence ID" value="KAF6210703.1"/>
    <property type="molecule type" value="Genomic_DNA"/>
</dbReference>
<dbReference type="Gene3D" id="2.150.10.10">
    <property type="entry name" value="Serralysin-like metalloprotease, C-terminal"/>
    <property type="match status" value="1"/>
</dbReference>
<dbReference type="SUPFAM" id="SSF101967">
    <property type="entry name" value="Adhesin YadA, collagen-binding domain"/>
    <property type="match status" value="1"/>
</dbReference>
<name>A0A8S9XP21_APOLU</name>
<dbReference type="OrthoDB" id="6625190at2759"/>
<reference evidence="3" key="1">
    <citation type="journal article" date="2021" name="Mol. Ecol. Resour.">
        <title>Apolygus lucorum genome provides insights into omnivorousness and mesophyll feeding.</title>
        <authorList>
            <person name="Liu Y."/>
            <person name="Liu H."/>
            <person name="Wang H."/>
            <person name="Huang T."/>
            <person name="Liu B."/>
            <person name="Yang B."/>
            <person name="Yin L."/>
            <person name="Li B."/>
            <person name="Zhang Y."/>
            <person name="Zhang S."/>
            <person name="Jiang F."/>
            <person name="Zhang X."/>
            <person name="Ren Y."/>
            <person name="Wang B."/>
            <person name="Wang S."/>
            <person name="Lu Y."/>
            <person name="Wu K."/>
            <person name="Fan W."/>
            <person name="Wang G."/>
        </authorList>
    </citation>
    <scope>NUCLEOTIDE SEQUENCE</scope>
    <source>
        <strain evidence="3">12Hb</strain>
    </source>
</reference>
<feature type="compositionally biased region" description="Basic residues" evidence="1">
    <location>
        <begin position="1208"/>
        <end position="1226"/>
    </location>
</feature>
<evidence type="ECO:0000256" key="1">
    <source>
        <dbReference type="SAM" id="MobiDB-lite"/>
    </source>
</evidence>
<proteinExistence type="predicted"/>
<dbReference type="PANTHER" id="PTHR22538">
    <property type="entry name" value="CILIA- AND FLAGELLA-ASSOCIATED PROTEIN 74"/>
    <property type="match status" value="1"/>
</dbReference>
<gene>
    <name evidence="3" type="ORF">GE061_013810</name>
</gene>
<feature type="region of interest" description="Disordered" evidence="1">
    <location>
        <begin position="117"/>
        <end position="246"/>
    </location>
</feature>
<feature type="compositionally biased region" description="Basic residues" evidence="1">
    <location>
        <begin position="1159"/>
        <end position="1172"/>
    </location>
</feature>
<feature type="compositionally biased region" description="Basic residues" evidence="1">
    <location>
        <begin position="1103"/>
        <end position="1137"/>
    </location>
</feature>
<dbReference type="PANTHER" id="PTHR22538:SF0">
    <property type="entry name" value="CILIA- AND FLAGELLA-ASSOCIATED PROTEIN 74"/>
    <property type="match status" value="1"/>
</dbReference>
<accession>A0A8S9XP21</accession>
<feature type="compositionally biased region" description="Polar residues" evidence="1">
    <location>
        <begin position="889"/>
        <end position="902"/>
    </location>
</feature>
<evidence type="ECO:0000313" key="3">
    <source>
        <dbReference type="EMBL" id="KAF6210703.1"/>
    </source>
</evidence>
<dbReference type="InterPro" id="IPR011049">
    <property type="entry name" value="Serralysin-like_metalloprot_C"/>
</dbReference>
<feature type="region of interest" description="Disordered" evidence="1">
    <location>
        <begin position="1103"/>
        <end position="1228"/>
    </location>
</feature>
<comment type="caution">
    <text evidence="3">The sequence shown here is derived from an EMBL/GenBank/DDBJ whole genome shotgun (WGS) entry which is preliminary data.</text>
</comment>
<feature type="compositionally biased region" description="Basic residues" evidence="1">
    <location>
        <begin position="160"/>
        <end position="213"/>
    </location>
</feature>
<feature type="region of interest" description="Disordered" evidence="1">
    <location>
        <begin position="866"/>
        <end position="904"/>
    </location>
</feature>
<sequence>MGRPSDGYVNTENKYKCHFTERKNAKIKEKNDYIKSLAEKFNCSEELLKSKTDSLYESYFRAKREKIKSEKQYVEGTLEWMERLLQEELKKEKLEKPPKPFEYRKKRKPQVEEFIELPSLIPIPEEEEEQHEVTTVSEVDEGESKKGASNENQSEETGRRKSSRRASRRTSRRSSRRSSRRASRRSSRRASRRSSRRASKKSGRRASRRASKGSKGDKKKSVGRPSGVRNASRISKKSRKKPSILEPYVPLPPESVLDPELVGMFKQWEEKRLEVEKLKIKGPGLPPKDSSYVAKPPLIIINNFLPDVKYTRRVKLINRNNSRAYCRPYLIKMQPDDDLGVITIEPWKVLNSPPGIYPVINVIFTPVKTTGRIEADIIFLSRHPPKSWKSFSFHVTCIPPTPQISVEPVLFKFPPRKIWSQEVLTSNFTITNKGAVPCTLFIRRKDEFNDCSNCEEIELYEEEYEDIHQIKLDSLFCVYPSIKFLGLKDKRRGKSKKMSKAPIEDGTEQIVGEIVEKLFNRVFETFTVDRRYEIEIPGRSRLRVSLAFKPRFAPNLGIVHEEWCLMFTDFWNFCHTQTINMFGQIETTPLYVKPLVLDMKLCLLENGVQQESFVVGNKGRRGHQVVVTIPPAMSNQAVIHNPGPLVLGGEEVKILVRLDLKYSFCAESSEFYDPDTNILDFPVYVSSKDENETGPPLIVRVMAIVSRSMGLQVMPALIDYGLVYTYQSAVASFYLANHSLASHKFAFLNLPKWVMIQPGYGFGVIGAGEKMKFDLIYSPTKDLVAWPGGASEHFFILIATTMDRLANHHPVHKFISVDHRHKELFPEDYEVREEDYPPQEEEIVKEQEPKKIKKGVSVISKKSFATKKMSNSKRNTAASSKKQKKQKTPATGTERSSQSLGMNQDPLDFTFVMPDFDELLELYKRKSIFGDELLPYGAEENASRGKSKSGLSISTIPAEKKVSALMDGNMPQNLEVAENEDKKAQENEVEIFSICKTADPVFTYLAVRAIVVDPHCELSPNQQTYKICYCGKDKSHLEPPKIRARYEFFSGLPFVDVEPCSGQIFTGQNLKMSIIVRPKLKKNEILEHAKVLKAIAERERILRDKRKRRAGRKSRKSAASRRSSRRASRKSTVKKKSIAGGQRKSMKRKSVAKRQSAAGKRKSAVGKRKSAVGKRQSAVGKRKSAVGKRQSAVGKRQSAVGKRQSAVGKRKSGVSRKRKDTARRSRVSSDLDEEDIIVNPQDMTVDEVDLFNAKLNLMRYKEPEKFSTKVVCLIETELENPPYTKRKEELELFVYGTLVRPDIVVFTPPNLDQHIKFETTAVGLKRKLFFQVYNTSGRTVLLNHSFFDSLETYNIPLRLPLDQHKPNDYMKTGMWLEPDHHVTFPIIFAPKKERTVLVILR</sequence>
<feature type="domain" description="CFAP74 fourth Ig-like" evidence="2">
    <location>
        <begin position="715"/>
        <end position="781"/>
    </location>
</feature>
<organism evidence="3 4">
    <name type="scientific">Apolygus lucorum</name>
    <name type="common">Small green plant bug</name>
    <name type="synonym">Lygocoris lucorum</name>
    <dbReference type="NCBI Taxonomy" id="248454"/>
    <lineage>
        <taxon>Eukaryota</taxon>
        <taxon>Metazoa</taxon>
        <taxon>Ecdysozoa</taxon>
        <taxon>Arthropoda</taxon>
        <taxon>Hexapoda</taxon>
        <taxon>Insecta</taxon>
        <taxon>Pterygota</taxon>
        <taxon>Neoptera</taxon>
        <taxon>Paraneoptera</taxon>
        <taxon>Hemiptera</taxon>
        <taxon>Heteroptera</taxon>
        <taxon>Panheteroptera</taxon>
        <taxon>Cimicomorpha</taxon>
        <taxon>Miridae</taxon>
        <taxon>Mirini</taxon>
        <taxon>Apolygus</taxon>
    </lineage>
</organism>
<evidence type="ECO:0000259" key="2">
    <source>
        <dbReference type="Pfam" id="PF24798"/>
    </source>
</evidence>